<dbReference type="EMBL" id="JALLPB020000093">
    <property type="protein sequence ID" value="KAL3817748.1"/>
    <property type="molecule type" value="Genomic_DNA"/>
</dbReference>
<dbReference type="PANTHER" id="PTHR35213">
    <property type="entry name" value="RING-TYPE DOMAIN-CONTAINING PROTEIN-RELATED"/>
    <property type="match status" value="1"/>
</dbReference>
<evidence type="ECO:0000313" key="2">
    <source>
        <dbReference type="EMBL" id="KAL3817748.1"/>
    </source>
</evidence>
<feature type="region of interest" description="Disordered" evidence="1">
    <location>
        <begin position="159"/>
        <end position="206"/>
    </location>
</feature>
<gene>
    <name evidence="2" type="ORF">ACHAXA_010968</name>
</gene>
<evidence type="ECO:0000256" key="1">
    <source>
        <dbReference type="SAM" id="MobiDB-lite"/>
    </source>
</evidence>
<feature type="region of interest" description="Disordered" evidence="1">
    <location>
        <begin position="527"/>
        <end position="549"/>
    </location>
</feature>
<name>A0ABD3RZS7_9STRA</name>
<evidence type="ECO:0000313" key="3">
    <source>
        <dbReference type="Proteomes" id="UP001530377"/>
    </source>
</evidence>
<organism evidence="2 3">
    <name type="scientific">Cyclostephanos tholiformis</name>
    <dbReference type="NCBI Taxonomy" id="382380"/>
    <lineage>
        <taxon>Eukaryota</taxon>
        <taxon>Sar</taxon>
        <taxon>Stramenopiles</taxon>
        <taxon>Ochrophyta</taxon>
        <taxon>Bacillariophyta</taxon>
        <taxon>Coscinodiscophyceae</taxon>
        <taxon>Thalassiosirophycidae</taxon>
        <taxon>Stephanodiscales</taxon>
        <taxon>Stephanodiscaceae</taxon>
        <taxon>Cyclostephanos</taxon>
    </lineage>
</organism>
<feature type="compositionally biased region" description="Low complexity" evidence="1">
    <location>
        <begin position="1"/>
        <end position="11"/>
    </location>
</feature>
<feature type="region of interest" description="Disordered" evidence="1">
    <location>
        <begin position="1"/>
        <end position="27"/>
    </location>
</feature>
<feature type="region of interest" description="Disordered" evidence="1">
    <location>
        <begin position="472"/>
        <end position="492"/>
    </location>
</feature>
<feature type="region of interest" description="Disordered" evidence="1">
    <location>
        <begin position="123"/>
        <end position="146"/>
    </location>
</feature>
<sequence length="818" mass="86265">MMDTASLLTESSGGGQGTTSEGASAYPTSTSVEAAICIERDDNRRDYGNAIIAGATTTTPPTTDVDGHTATPYPMNIGDATANSPASSSSSAVALADADARAMPPPARPTAATQIVAAYDKMTTSSASDPTTTAPSLIRRSPPAENGNNVAVVEMSAADQTATTTTTPASFHPAVPARPSSRQQQQSSSSSSSRPPSSASRSAAVSSSPSVTASALAAGVAPSSQTVPMPLPRLAPKYVAAPTTTTSSAVAVAVPAPIPSPEATGNGRPGPSPTIAVNQRSNPPTAAAIVTAPTPSPDDICSSSDAGGEGGAVDAGAQPSSKRRGGYPLRRGKWTTEEEAYASRLINEFKAGLLPLTDGTTLRNFLSKLLNCDPMRISKKFVGNNCIGKQVFRRRVADINRLTADQIERMRAELSELERRFYDRVAQTNRVKAPGMAGAMTHGTGMTTAVASNAAVINMNMGGNAVREDVELANRPPTPPWLRPPSTYKPRGRFAKKSSVAAPLPFEDVSPSMRHTVSVSSTPPLVEVQSDTEKAMDTTRRSESSLRSVSSLDRLAQSAEEIPRTESALEQLARTASGKIAYRSSSIIRLLLGDVHRVFSAAAKFVEDIVNGDSSLDLDMGKKFSRSTLQGSFEALMSMDIQSVENLVELAATSNSSAILSELNKNYYNNLRNNQSSANLSTRMESFIKSLSNANLHKYGLSSQQALESLLHASSTNIFDAEKFSRRVESSTGFSQLRFDGMHDSVEDFLSLVASGDIPHQDPNMLQVPLQKVLQQSGSVSKGGSKRKLSQHQLVALASRLAGSSTNLTDTLKKRKSK</sequence>
<dbReference type="Proteomes" id="UP001530377">
    <property type="component" value="Unassembled WGS sequence"/>
</dbReference>
<dbReference type="AlphaFoldDB" id="A0ABD3RZS7"/>
<feature type="compositionally biased region" description="Low complexity" evidence="1">
    <location>
        <begin position="283"/>
        <end position="293"/>
    </location>
</feature>
<feature type="region of interest" description="Disordered" evidence="1">
    <location>
        <begin position="259"/>
        <end position="329"/>
    </location>
</feature>
<feature type="compositionally biased region" description="Basic and acidic residues" evidence="1">
    <location>
        <begin position="531"/>
        <end position="544"/>
    </location>
</feature>
<keyword evidence="3" id="KW-1185">Reference proteome</keyword>
<proteinExistence type="predicted"/>
<feature type="compositionally biased region" description="Low complexity" evidence="1">
    <location>
        <begin position="123"/>
        <end position="136"/>
    </location>
</feature>
<accession>A0ABD3RZS7</accession>
<comment type="caution">
    <text evidence="2">The sequence shown here is derived from an EMBL/GenBank/DDBJ whole genome shotgun (WGS) entry which is preliminary data.</text>
</comment>
<protein>
    <submittedName>
        <fullName evidence="2">Uncharacterized protein</fullName>
    </submittedName>
</protein>
<reference evidence="2 3" key="1">
    <citation type="submission" date="2024-10" db="EMBL/GenBank/DDBJ databases">
        <title>Updated reference genomes for cyclostephanoid diatoms.</title>
        <authorList>
            <person name="Roberts W.R."/>
            <person name="Alverson A.J."/>
        </authorList>
    </citation>
    <scope>NUCLEOTIDE SEQUENCE [LARGE SCALE GENOMIC DNA]</scope>
    <source>
        <strain evidence="2 3">AJA228-03</strain>
    </source>
</reference>
<dbReference type="PANTHER" id="PTHR35213:SF5">
    <property type="entry name" value="RING-TYPE DOMAIN-CONTAINING PROTEIN"/>
    <property type="match status" value="1"/>
</dbReference>